<comment type="caution">
    <text evidence="3">The sequence shown here is derived from an EMBL/GenBank/DDBJ whole genome shotgun (WGS) entry which is preliminary data.</text>
</comment>
<feature type="domain" description="Glycosyl transferase family 1" evidence="2">
    <location>
        <begin position="374"/>
        <end position="530"/>
    </location>
</feature>
<dbReference type="SUPFAM" id="SSF53756">
    <property type="entry name" value="UDP-Glycosyltransferase/glycogen phosphorylase"/>
    <property type="match status" value="1"/>
</dbReference>
<evidence type="ECO:0000259" key="2">
    <source>
        <dbReference type="Pfam" id="PF00534"/>
    </source>
</evidence>
<dbReference type="RefSeq" id="WP_334353173.1">
    <property type="nucleotide sequence ID" value="NZ_JBAKUA010000002.1"/>
</dbReference>
<organism evidence="3 4">
    <name type="scientific">Cutibacterium avidum</name>
    <dbReference type="NCBI Taxonomy" id="33010"/>
    <lineage>
        <taxon>Bacteria</taxon>
        <taxon>Bacillati</taxon>
        <taxon>Actinomycetota</taxon>
        <taxon>Actinomycetes</taxon>
        <taxon>Propionibacteriales</taxon>
        <taxon>Propionibacteriaceae</taxon>
        <taxon>Cutibacterium</taxon>
    </lineage>
</organism>
<dbReference type="EMBL" id="JBAKUA010000002">
    <property type="protein sequence ID" value="MEH1545867.1"/>
    <property type="molecule type" value="Genomic_DNA"/>
</dbReference>
<proteinExistence type="predicted"/>
<gene>
    <name evidence="3" type="ORF">V7F78_02305</name>
</gene>
<name>A0AB35XHH6_9ACTN</name>
<dbReference type="PANTHER" id="PTHR12526:SF627">
    <property type="entry name" value="D-RHAMNOSYLTRANSFERASE WBPZ"/>
    <property type="match status" value="1"/>
</dbReference>
<keyword evidence="3" id="KW-0328">Glycosyltransferase</keyword>
<dbReference type="GO" id="GO:0016757">
    <property type="term" value="F:glycosyltransferase activity"/>
    <property type="evidence" value="ECO:0007669"/>
    <property type="project" value="UniProtKB-KW"/>
</dbReference>
<dbReference type="PANTHER" id="PTHR12526">
    <property type="entry name" value="GLYCOSYLTRANSFERASE"/>
    <property type="match status" value="1"/>
</dbReference>
<sequence length="561" mass="61360">MTRRVEVCWVPCGIPEQDDQCEKTAALAARLWEVTGPTALRLESSGRANALLAAIPHRITLVVATSLPDLVAATRARHGRVFGWVICDEDQEASVPDHDLERVRHVWVTRPVTSDDLTHDLRHTFAMISNRLGIWTPTLRTEMTSFQRQVREQEQRLNPGDGIPDLVDLPDQIHRVVFVAPRVPEISGGSASVMNLSQALVDRGIAVRHLSVKPGTGVSPIPTRTIIRDPELHRGPALRNTEGQNILRNLLKVAFKRVDHVADILRLRLTAPCLDSHDVLVSSHALAAQALHQHHFPTDGARLHVGQHHSQYESLAGEPWLYEAIPAQFSSADAFTALTDADAQKFHYLVDCPCFGLPNALPSDLVDPPQSSLTSRRAVVLARFSPEKQLPLMTRAFARAVEGDQYQGWILHIHGAGPEEDAIRTAIRECQAEDRVIVEPPTRNISAVYQAANLNLLASSSEGFGMTIIEAAAHGVPSLAFDVSPGVHGLLSDGAGWLVDEVSEDAYCQALQRVLGSPEELHRAGRTARSTIARSHEPQRIADEFAGAINQLVDGESGTPS</sequence>
<dbReference type="EC" id="2.4.-.-" evidence="3"/>
<dbReference type="Proteomes" id="UP001309299">
    <property type="component" value="Unassembled WGS sequence"/>
</dbReference>
<evidence type="ECO:0000313" key="3">
    <source>
        <dbReference type="EMBL" id="MEH1545867.1"/>
    </source>
</evidence>
<protein>
    <submittedName>
        <fullName evidence="3">Glycosyltransferase</fullName>
        <ecNumber evidence="3">2.4.-.-</ecNumber>
    </submittedName>
</protein>
<accession>A0AB35XHH6</accession>
<evidence type="ECO:0000313" key="4">
    <source>
        <dbReference type="Proteomes" id="UP001309299"/>
    </source>
</evidence>
<evidence type="ECO:0000256" key="1">
    <source>
        <dbReference type="ARBA" id="ARBA00022679"/>
    </source>
</evidence>
<dbReference type="Gene3D" id="3.40.50.2000">
    <property type="entry name" value="Glycogen Phosphorylase B"/>
    <property type="match status" value="2"/>
</dbReference>
<reference evidence="3" key="1">
    <citation type="submission" date="2024-02" db="EMBL/GenBank/DDBJ databases">
        <title>Bacterial skin colonization with Propionibacterium avidum as a risk factor for Periprosthetic Joint Infections - a single-center prospective study.</title>
        <authorList>
            <person name="Achermann Y."/>
        </authorList>
    </citation>
    <scope>NUCLEOTIDE SEQUENCE</scope>
    <source>
        <strain evidence="3">PAVI-2017310195</strain>
    </source>
</reference>
<dbReference type="AlphaFoldDB" id="A0AB35XHH6"/>
<dbReference type="InterPro" id="IPR001296">
    <property type="entry name" value="Glyco_trans_1"/>
</dbReference>
<dbReference type="Pfam" id="PF00534">
    <property type="entry name" value="Glycos_transf_1"/>
    <property type="match status" value="1"/>
</dbReference>
<keyword evidence="1 3" id="KW-0808">Transferase</keyword>